<dbReference type="PANTHER" id="PTHR38116">
    <property type="entry name" value="CHROMOSOME 7, WHOLE GENOME SHOTGUN SEQUENCE"/>
    <property type="match status" value="1"/>
</dbReference>
<keyword evidence="3" id="KW-1185">Reference proteome</keyword>
<dbReference type="InterPro" id="IPR046347">
    <property type="entry name" value="bZIP_sf"/>
</dbReference>
<proteinExistence type="predicted"/>
<comment type="caution">
    <text evidence="2">The sequence shown here is derived from an EMBL/GenBank/DDBJ whole genome shotgun (WGS) entry which is preliminary data.</text>
</comment>
<feature type="region of interest" description="Disordered" evidence="1">
    <location>
        <begin position="121"/>
        <end position="154"/>
    </location>
</feature>
<sequence length="235" mass="26825">MPAERAKNTKTLGSVPDVGDPDRKRVLNVLAQRRYRQRRKEKVAALEAQTKAIPSPPDTQQHNDEQTEIVWEVPSDSCHGPRLEEIEEVEELGRMLPEESLQMFDFDQDPFGLNLMQDFNTQEDDDLKPSSLHPSQSPNTQDSPSTSSRDGGIRQSSAIVRLVQDLDDFRDGGGVRVHGNTSTWSEGNELVEEAWEIGDLFYRKWWWCLDQHVVEASNKKRGQRGLGKLRMVDTR</sequence>
<protein>
    <recommendedName>
        <fullName evidence="4">BZIP domain-containing protein</fullName>
    </recommendedName>
</protein>
<evidence type="ECO:0008006" key="4">
    <source>
        <dbReference type="Google" id="ProtNLM"/>
    </source>
</evidence>
<evidence type="ECO:0000313" key="3">
    <source>
        <dbReference type="Proteomes" id="UP001140560"/>
    </source>
</evidence>
<dbReference type="EMBL" id="JAPEUY010000007">
    <property type="protein sequence ID" value="KAJ4371181.1"/>
    <property type="molecule type" value="Genomic_DNA"/>
</dbReference>
<dbReference type="SUPFAM" id="SSF57959">
    <property type="entry name" value="Leucine zipper domain"/>
    <property type="match status" value="1"/>
</dbReference>
<feature type="region of interest" description="Disordered" evidence="1">
    <location>
        <begin position="1"/>
        <end position="22"/>
    </location>
</feature>
<gene>
    <name evidence="2" type="ORF">N0V83_004397</name>
</gene>
<dbReference type="Proteomes" id="UP001140560">
    <property type="component" value="Unassembled WGS sequence"/>
</dbReference>
<feature type="compositionally biased region" description="Polar residues" evidence="1">
    <location>
        <begin position="132"/>
        <end position="154"/>
    </location>
</feature>
<evidence type="ECO:0000256" key="1">
    <source>
        <dbReference type="SAM" id="MobiDB-lite"/>
    </source>
</evidence>
<organism evidence="2 3">
    <name type="scientific">Neocucurbitaria cava</name>
    <dbReference type="NCBI Taxonomy" id="798079"/>
    <lineage>
        <taxon>Eukaryota</taxon>
        <taxon>Fungi</taxon>
        <taxon>Dikarya</taxon>
        <taxon>Ascomycota</taxon>
        <taxon>Pezizomycotina</taxon>
        <taxon>Dothideomycetes</taxon>
        <taxon>Pleosporomycetidae</taxon>
        <taxon>Pleosporales</taxon>
        <taxon>Pleosporineae</taxon>
        <taxon>Cucurbitariaceae</taxon>
        <taxon>Neocucurbitaria</taxon>
    </lineage>
</organism>
<dbReference type="GO" id="GO:0003700">
    <property type="term" value="F:DNA-binding transcription factor activity"/>
    <property type="evidence" value="ECO:0007669"/>
    <property type="project" value="InterPro"/>
</dbReference>
<reference evidence="2" key="1">
    <citation type="submission" date="2022-10" db="EMBL/GenBank/DDBJ databases">
        <title>Tapping the CABI collections for fungal endophytes: first genome assemblies for Collariella, Neodidymelliopsis, Ascochyta clinopodiicola, Didymella pomorum, Didymosphaeria variabile, Neocosmospora piperis and Neocucurbitaria cava.</title>
        <authorList>
            <person name="Hill R."/>
        </authorList>
    </citation>
    <scope>NUCLEOTIDE SEQUENCE</scope>
    <source>
        <strain evidence="2">IMI 356814</strain>
    </source>
</reference>
<dbReference type="PANTHER" id="PTHR38116:SF9">
    <property type="entry name" value="BZIP DOMAIN-CONTAINING PROTEIN"/>
    <property type="match status" value="1"/>
</dbReference>
<dbReference type="CDD" id="cd14688">
    <property type="entry name" value="bZIP_YAP"/>
    <property type="match status" value="1"/>
</dbReference>
<name>A0A9W8YAK7_9PLEO</name>
<dbReference type="OrthoDB" id="5973539at2759"/>
<feature type="region of interest" description="Disordered" evidence="1">
    <location>
        <begin position="43"/>
        <end position="64"/>
    </location>
</feature>
<accession>A0A9W8YAK7</accession>
<dbReference type="AlphaFoldDB" id="A0A9W8YAK7"/>
<evidence type="ECO:0000313" key="2">
    <source>
        <dbReference type="EMBL" id="KAJ4371181.1"/>
    </source>
</evidence>
<dbReference type="Gene3D" id="1.20.5.170">
    <property type="match status" value="1"/>
</dbReference>